<keyword evidence="1" id="KW-0812">Transmembrane</keyword>
<evidence type="ECO:0000313" key="4">
    <source>
        <dbReference type="Proteomes" id="UP000824089"/>
    </source>
</evidence>
<reference evidence="3" key="2">
    <citation type="journal article" date="2021" name="PeerJ">
        <title>Extensive microbial diversity within the chicken gut microbiome revealed by metagenomics and culture.</title>
        <authorList>
            <person name="Gilroy R."/>
            <person name="Ravi A."/>
            <person name="Getino M."/>
            <person name="Pursley I."/>
            <person name="Horton D.L."/>
            <person name="Alikhan N.F."/>
            <person name="Baker D."/>
            <person name="Gharbi K."/>
            <person name="Hall N."/>
            <person name="Watson M."/>
            <person name="Adriaenssens E.M."/>
            <person name="Foster-Nyarko E."/>
            <person name="Jarju S."/>
            <person name="Secka A."/>
            <person name="Antonio M."/>
            <person name="Oren A."/>
            <person name="Chaudhuri R.R."/>
            <person name="La Ragione R."/>
            <person name="Hildebrand F."/>
            <person name="Pallen M.J."/>
        </authorList>
    </citation>
    <scope>NUCLEOTIDE SEQUENCE</scope>
    <source>
        <strain evidence="3">CHK195-4489</strain>
    </source>
</reference>
<feature type="transmembrane region" description="Helical" evidence="1">
    <location>
        <begin position="37"/>
        <end position="58"/>
    </location>
</feature>
<accession>A0A9D1I722</accession>
<protein>
    <recommendedName>
        <fullName evidence="2">Nucleoside transporter/FeoB GTPase Gate domain-containing protein</fullName>
    </recommendedName>
</protein>
<reference evidence="3" key="1">
    <citation type="submission" date="2020-10" db="EMBL/GenBank/DDBJ databases">
        <authorList>
            <person name="Gilroy R."/>
        </authorList>
    </citation>
    <scope>NUCLEOTIDE SEQUENCE</scope>
    <source>
        <strain evidence="3">CHK195-4489</strain>
    </source>
</reference>
<feature type="transmembrane region" description="Helical" evidence="1">
    <location>
        <begin position="158"/>
        <end position="180"/>
    </location>
</feature>
<proteinExistence type="predicted"/>
<dbReference type="InterPro" id="IPR011642">
    <property type="entry name" value="Gate_dom"/>
</dbReference>
<feature type="domain" description="Nucleoside transporter/FeoB GTPase Gate" evidence="2">
    <location>
        <begin position="42"/>
        <end position="141"/>
    </location>
</feature>
<name>A0A9D1I722_9CLOT</name>
<evidence type="ECO:0000259" key="2">
    <source>
        <dbReference type="Pfam" id="PF07670"/>
    </source>
</evidence>
<keyword evidence="1" id="KW-0472">Membrane</keyword>
<dbReference type="Proteomes" id="UP000824089">
    <property type="component" value="Unassembled WGS sequence"/>
</dbReference>
<feature type="transmembrane region" description="Helical" evidence="1">
    <location>
        <begin position="125"/>
        <end position="146"/>
    </location>
</feature>
<gene>
    <name evidence="3" type="ORF">IAD50_04795</name>
</gene>
<dbReference type="AlphaFoldDB" id="A0A9D1I722"/>
<dbReference type="EMBL" id="DVMM01000096">
    <property type="protein sequence ID" value="HIU29596.1"/>
    <property type="molecule type" value="Genomic_DNA"/>
</dbReference>
<evidence type="ECO:0000256" key="1">
    <source>
        <dbReference type="SAM" id="Phobius"/>
    </source>
</evidence>
<comment type="caution">
    <text evidence="3">The sequence shown here is derived from an EMBL/GenBank/DDBJ whole genome shotgun (WGS) entry which is preliminary data.</text>
</comment>
<keyword evidence="1" id="KW-1133">Transmembrane helix</keyword>
<evidence type="ECO:0000313" key="3">
    <source>
        <dbReference type="EMBL" id="HIU29596.1"/>
    </source>
</evidence>
<sequence length="193" mass="20476">MLNIIWVLLFLAGLITGILTGRINEVAQSILTSADEAVKFSIGLLGVVALWCGLIQILEDAGGVRAASKLLRPLITKLFPGTAGNEKAQSSIITNITANFFGLGNGATPSGIEAVGEMKNNIKDVCLFLVINAAGIQLIPSTVIAMRSELGASDPADILLPTWIVSLISLASALLIYFIYSKIYYGLRSAKRK</sequence>
<dbReference type="Pfam" id="PF07670">
    <property type="entry name" value="Gate"/>
    <property type="match status" value="1"/>
</dbReference>
<organism evidence="3 4">
    <name type="scientific">Candidatus Egerieisoma faecipullorum</name>
    <dbReference type="NCBI Taxonomy" id="2840963"/>
    <lineage>
        <taxon>Bacteria</taxon>
        <taxon>Bacillati</taxon>
        <taxon>Bacillota</taxon>
        <taxon>Clostridia</taxon>
        <taxon>Eubacteriales</taxon>
        <taxon>Clostridiaceae</taxon>
        <taxon>Clostridiaceae incertae sedis</taxon>
        <taxon>Candidatus Egerieisoma</taxon>
    </lineage>
</organism>